<sequence>MAFTEEQQHGWLSEQAYWVDKGKSDVKYHPVEGKTYNLNPDDKPLGQFKVLKVVDNTSNGMQTMAVASVDKNGNGTAIYAIL</sequence>
<proteinExistence type="predicted"/>
<dbReference type="Proteomes" id="UP000217792">
    <property type="component" value="Chromosome"/>
</dbReference>
<protein>
    <submittedName>
        <fullName evidence="1">Uncharacterized protein</fullName>
    </submittedName>
</protein>
<evidence type="ECO:0000313" key="2">
    <source>
        <dbReference type="Proteomes" id="UP000217792"/>
    </source>
</evidence>
<dbReference type="EMBL" id="AP014880">
    <property type="protein sequence ID" value="BAW17349.1"/>
    <property type="molecule type" value="Genomic_DNA"/>
</dbReference>
<dbReference type="AlphaFoldDB" id="A0AAD1C934"/>
<gene>
    <name evidence="1" type="ORF">SITYG_13700</name>
</gene>
<organism evidence="1 2">
    <name type="scientific">Streptococcus intermedius</name>
    <dbReference type="NCBI Taxonomy" id="1338"/>
    <lineage>
        <taxon>Bacteria</taxon>
        <taxon>Bacillati</taxon>
        <taxon>Bacillota</taxon>
        <taxon>Bacilli</taxon>
        <taxon>Lactobacillales</taxon>
        <taxon>Streptococcaceae</taxon>
        <taxon>Streptococcus</taxon>
        <taxon>Streptococcus anginosus group</taxon>
    </lineage>
</organism>
<dbReference type="RefSeq" id="WP_096363013.1">
    <property type="nucleotide sequence ID" value="NZ_AP014880.1"/>
</dbReference>
<reference evidence="1 2" key="1">
    <citation type="journal article" date="2017" name="Infect. Immun.">
        <title>Characterization of the Pathogenicity of Streptococcus intermedius TYG1620 Isolated from a Human Brain Abscess Based on the Complete Genome Sequence with Transcriptome Analysis and Transposon Mutagenesis in a Murine Subcutaneous Abscess Model.</title>
        <authorList>
            <person name="Hasegawa N."/>
            <person name="Sekizuka T."/>
            <person name="Sugi Y."/>
            <person name="Kawakami N."/>
            <person name="Ogasawara Y."/>
            <person name="Kato K."/>
            <person name="Yamashita A."/>
            <person name="Takeuchi F."/>
            <person name="Kuroda M."/>
        </authorList>
    </citation>
    <scope>NUCLEOTIDE SEQUENCE [LARGE SCALE GENOMIC DNA]</scope>
    <source>
        <strain evidence="1 2">TYG1620</strain>
    </source>
</reference>
<name>A0AAD1C934_STRIT</name>
<accession>A0AAD1C934</accession>
<evidence type="ECO:0000313" key="1">
    <source>
        <dbReference type="EMBL" id="BAW17349.1"/>
    </source>
</evidence>